<gene>
    <name evidence="2" type="ORF">WQ57_06380</name>
</gene>
<comment type="caution">
    <text evidence="2">The sequence shown here is derived from an EMBL/GenBank/DDBJ whole genome shotgun (WGS) entry which is preliminary data.</text>
</comment>
<name>A0A0M2SXR9_9BACI</name>
<feature type="transmembrane region" description="Helical" evidence="1">
    <location>
        <begin position="7"/>
        <end position="28"/>
    </location>
</feature>
<reference evidence="2 3" key="1">
    <citation type="submission" date="2015-04" db="EMBL/GenBank/DDBJ databases">
        <title>Taxonomic description and genome sequence of Bacillus campisalis sp. nov., a novel member of the genus Bacillus isolated from solar saltern.</title>
        <authorList>
            <person name="Mathan Kumar R."/>
            <person name="Kaur G."/>
            <person name="Kumar A."/>
            <person name="Singh N.K."/>
            <person name="Kaur N."/>
            <person name="Kumar N."/>
            <person name="Mayilraj S."/>
        </authorList>
    </citation>
    <scope>NUCLEOTIDE SEQUENCE [LARGE SCALE GENOMIC DNA]</scope>
    <source>
        <strain evidence="2 3">SA2-6</strain>
    </source>
</reference>
<dbReference type="RefSeq" id="WP_046522902.1">
    <property type="nucleotide sequence ID" value="NZ_LAYY01000005.1"/>
</dbReference>
<keyword evidence="1" id="KW-1133">Transmembrane helix</keyword>
<organism evidence="2 3">
    <name type="scientific">Mesobacillus campisalis</name>
    <dbReference type="NCBI Taxonomy" id="1408103"/>
    <lineage>
        <taxon>Bacteria</taxon>
        <taxon>Bacillati</taxon>
        <taxon>Bacillota</taxon>
        <taxon>Bacilli</taxon>
        <taxon>Bacillales</taxon>
        <taxon>Bacillaceae</taxon>
        <taxon>Mesobacillus</taxon>
    </lineage>
</organism>
<keyword evidence="3" id="KW-1185">Reference proteome</keyword>
<proteinExistence type="predicted"/>
<feature type="transmembrane region" description="Helical" evidence="1">
    <location>
        <begin position="66"/>
        <end position="85"/>
    </location>
</feature>
<protein>
    <submittedName>
        <fullName evidence="2">Uncharacterized protein</fullName>
    </submittedName>
</protein>
<dbReference type="EMBL" id="LAYY01000005">
    <property type="protein sequence ID" value="KKK38968.1"/>
    <property type="molecule type" value="Genomic_DNA"/>
</dbReference>
<accession>A0A0M2SXR9</accession>
<evidence type="ECO:0000313" key="2">
    <source>
        <dbReference type="EMBL" id="KKK38968.1"/>
    </source>
</evidence>
<dbReference type="AlphaFoldDB" id="A0A0M2SXR9"/>
<keyword evidence="1" id="KW-0472">Membrane</keyword>
<dbReference type="Proteomes" id="UP000034166">
    <property type="component" value="Unassembled WGS sequence"/>
</dbReference>
<keyword evidence="1" id="KW-0812">Transmembrane</keyword>
<evidence type="ECO:0000313" key="3">
    <source>
        <dbReference type="Proteomes" id="UP000034166"/>
    </source>
</evidence>
<sequence length="91" mass="10394">MKKTSFFYLFASGFLMVFLLLFLGTFLYSSLGFMLGWNSFDFNLMGIQLIYADIDQEGFSLGTGPALIILSFIFGIFNVLLTKVFKKRFIV</sequence>
<dbReference type="OrthoDB" id="9859919at2"/>
<dbReference type="PATRIC" id="fig|1408103.3.peg.1437"/>
<evidence type="ECO:0000256" key="1">
    <source>
        <dbReference type="SAM" id="Phobius"/>
    </source>
</evidence>